<name>A0A077MD69_9MICO</name>
<proteinExistence type="inferred from homology"/>
<dbReference type="Proteomes" id="UP000035720">
    <property type="component" value="Unassembled WGS sequence"/>
</dbReference>
<dbReference type="SUPFAM" id="SSF143120">
    <property type="entry name" value="YefM-like"/>
    <property type="match status" value="1"/>
</dbReference>
<evidence type="ECO:0000313" key="4">
    <source>
        <dbReference type="Proteomes" id="UP000035720"/>
    </source>
</evidence>
<comment type="caution">
    <text evidence="3">The sequence shown here is derived from an EMBL/GenBank/DDBJ whole genome shotgun (WGS) entry which is preliminary data.</text>
</comment>
<dbReference type="Pfam" id="PF02604">
    <property type="entry name" value="PhdYeFM_antitox"/>
    <property type="match status" value="1"/>
</dbReference>
<dbReference type="EMBL" id="CAJC01000112">
    <property type="protein sequence ID" value="CCI52723.1"/>
    <property type="molecule type" value="Genomic_DNA"/>
</dbReference>
<gene>
    <name evidence="3" type="ORF">BN13_20045</name>
</gene>
<dbReference type="NCBIfam" id="TIGR01552">
    <property type="entry name" value="phd_fam"/>
    <property type="match status" value="1"/>
</dbReference>
<accession>A0A077MD69</accession>
<evidence type="ECO:0000313" key="3">
    <source>
        <dbReference type="EMBL" id="CCI52723.1"/>
    </source>
</evidence>
<evidence type="ECO:0000256" key="1">
    <source>
        <dbReference type="ARBA" id="ARBA00009981"/>
    </source>
</evidence>
<dbReference type="STRING" id="1193518.BN13_20045"/>
<reference evidence="3 4" key="1">
    <citation type="journal article" date="2013" name="ISME J.">
        <title>A metabolic model for members of the genus Tetrasphaera involved in enhanced biological phosphorus removal.</title>
        <authorList>
            <person name="Kristiansen R."/>
            <person name="Nguyen H.T.T."/>
            <person name="Saunders A.M."/>
            <person name="Nielsen J.L."/>
            <person name="Wimmer R."/>
            <person name="Le V.Q."/>
            <person name="McIlroy S.J."/>
            <person name="Petrovski S."/>
            <person name="Seviour R.J."/>
            <person name="Calteau A."/>
            <person name="Nielsen K.L."/>
            <person name="Nielsen P.H."/>
        </authorList>
    </citation>
    <scope>NUCLEOTIDE SEQUENCE [LARGE SCALE GENOMIC DNA]</scope>
    <source>
        <strain evidence="3 4">Ben 74</strain>
    </source>
</reference>
<sequence length="90" mass="9655">MTTVASRDLRNHTAEVLRQVAEGTDVTVTVHGRPVALITRPTSAKPTFLTPAMVVGPGHEGGVDGRLRADLAWIKDGSTDELNDPWATHD</sequence>
<organism evidence="3 4">
    <name type="scientific">Nostocoides jenkinsii Ben 74</name>
    <dbReference type="NCBI Taxonomy" id="1193518"/>
    <lineage>
        <taxon>Bacteria</taxon>
        <taxon>Bacillati</taxon>
        <taxon>Actinomycetota</taxon>
        <taxon>Actinomycetes</taxon>
        <taxon>Micrococcales</taxon>
        <taxon>Intrasporangiaceae</taxon>
        <taxon>Nostocoides</taxon>
    </lineage>
</organism>
<dbReference type="InterPro" id="IPR006442">
    <property type="entry name" value="Antitoxin_Phd/YefM"/>
</dbReference>
<evidence type="ECO:0000256" key="2">
    <source>
        <dbReference type="RuleBase" id="RU362080"/>
    </source>
</evidence>
<comment type="similarity">
    <text evidence="1 2">Belongs to the phD/YefM antitoxin family.</text>
</comment>
<dbReference type="Gene3D" id="3.40.1620.10">
    <property type="entry name" value="YefM-like domain"/>
    <property type="match status" value="1"/>
</dbReference>
<comment type="function">
    <text evidence="2">Antitoxin component of a type II toxin-antitoxin (TA) system.</text>
</comment>
<dbReference type="OrthoDB" id="557859at2"/>
<dbReference type="AlphaFoldDB" id="A0A077MD69"/>
<protein>
    <recommendedName>
        <fullName evidence="2">Antitoxin</fullName>
    </recommendedName>
</protein>
<keyword evidence="4" id="KW-1185">Reference proteome</keyword>
<dbReference type="InterPro" id="IPR036165">
    <property type="entry name" value="YefM-like_sf"/>
</dbReference>